<evidence type="ECO:0000256" key="3">
    <source>
        <dbReference type="ARBA" id="ARBA00019080"/>
    </source>
</evidence>
<comment type="subcellular location">
    <subcellularLocation>
        <location evidence="1 6">Nucleus</location>
    </subcellularLocation>
</comment>
<dbReference type="GO" id="GO:0006260">
    <property type="term" value="P:DNA replication"/>
    <property type="evidence" value="ECO:0007669"/>
    <property type="project" value="UniProtKB-UniRule"/>
</dbReference>
<dbReference type="GO" id="GO:0005664">
    <property type="term" value="C:nuclear origin of replication recognition complex"/>
    <property type="evidence" value="ECO:0007669"/>
    <property type="project" value="UniProtKB-UniRule"/>
</dbReference>
<keyword evidence="4 6" id="KW-0235">DNA replication</keyword>
<dbReference type="GO" id="GO:0003688">
    <property type="term" value="F:DNA replication origin binding"/>
    <property type="evidence" value="ECO:0007669"/>
    <property type="project" value="UniProtKB-UniRule"/>
</dbReference>
<proteinExistence type="inferred from homology"/>
<feature type="compositionally biased region" description="Polar residues" evidence="7">
    <location>
        <begin position="109"/>
        <end position="119"/>
    </location>
</feature>
<evidence type="ECO:0000259" key="9">
    <source>
        <dbReference type="Pfam" id="PF24882"/>
    </source>
</evidence>
<keyword evidence="5 6" id="KW-0539">Nucleus</keyword>
<feature type="domain" description="Origin recognition complex subunit 2 winged-helix" evidence="9">
    <location>
        <begin position="456"/>
        <end position="514"/>
    </location>
</feature>
<comment type="subunit">
    <text evidence="6">Component of the origin recognition complex (ORC).</text>
</comment>
<dbReference type="InterPro" id="IPR007220">
    <property type="entry name" value="ORC2"/>
</dbReference>
<dbReference type="PANTHER" id="PTHR14052">
    <property type="entry name" value="ORIGIN RECOGNITION COMPLEX SUBUNIT 2"/>
    <property type="match status" value="1"/>
</dbReference>
<protein>
    <recommendedName>
        <fullName evidence="3 6">Origin recognition complex subunit 2</fullName>
    </recommendedName>
</protein>
<dbReference type="Pfam" id="PF04084">
    <property type="entry name" value="RecA-like_ORC2"/>
    <property type="match status" value="1"/>
</dbReference>
<feature type="region of interest" description="Disordered" evidence="7">
    <location>
        <begin position="25"/>
        <end position="185"/>
    </location>
</feature>
<organism evidence="10 11">
    <name type="scientific">Branchiostoma lanceolatum</name>
    <name type="common">Common lancelet</name>
    <name type="synonym">Amphioxus lanceolatum</name>
    <dbReference type="NCBI Taxonomy" id="7740"/>
    <lineage>
        <taxon>Eukaryota</taxon>
        <taxon>Metazoa</taxon>
        <taxon>Chordata</taxon>
        <taxon>Cephalochordata</taxon>
        <taxon>Leptocardii</taxon>
        <taxon>Amphioxiformes</taxon>
        <taxon>Branchiostomatidae</taxon>
        <taxon>Branchiostoma</taxon>
    </lineage>
</organism>
<evidence type="ECO:0000256" key="2">
    <source>
        <dbReference type="ARBA" id="ARBA00007421"/>
    </source>
</evidence>
<feature type="compositionally biased region" description="Polar residues" evidence="7">
    <location>
        <begin position="31"/>
        <end position="44"/>
    </location>
</feature>
<dbReference type="InterPro" id="IPR056772">
    <property type="entry name" value="RecA-like_ORC2"/>
</dbReference>
<accession>A0A8K0EA04</accession>
<evidence type="ECO:0000259" key="8">
    <source>
        <dbReference type="Pfam" id="PF04084"/>
    </source>
</evidence>
<sequence>MAAPTAKRSMEVKFVGDEDVLQHVVDKRPTLRSNSRTAKSSSAQRKAGILHLTNQDQDSSDEEEDGEEESIQHPTALVDQKGVAGSEVYSFKTPKRTGQMTRLAEDSVKNQTPKPTSGKTPVRRSARKPAKKTKASHRASSSDESESDESGESDSSGGEEPEPVRPKKQQAAATGTRKRRGGGQEEVLPEMVEQYFHAHGGAKAGPTSDRTLSKLQIPRMDQARLQSALQHAPAAHIQHMQQLYQEHRSHFHKWMLQLSNGFNLLLYGLGSKRVLIDQFRSTVLRDTVQMVVNGYFPSITVKHILNSITEEVLEHTGSFRSVQDQLTFIKDAFEETGEELFLFIHNIDGPMLRSEKVQAILCQLAQVGGVRIIATIDHINAPLIWDQNKASRFNWLWYDVTSYEPYVEETSYENSLMVQQSGVLALSSLVHVLRSLTPNARGVFHLLAQYQLEHKDDSSYIGMSFHDLYQRCREKFLVHSHLTLRAQLTEFKDHKLIRTKKGSDGVENLLIPLDGAMLAEYMENPMS</sequence>
<comment type="function">
    <text evidence="6">Component of the origin recognition complex (ORC) that binds origins of replication. DNA-binding is ATP-dependent. ORC is required to assemble the pre-replication complex necessary to initiate DNA replication.</text>
</comment>
<evidence type="ECO:0000256" key="7">
    <source>
        <dbReference type="SAM" id="MobiDB-lite"/>
    </source>
</evidence>
<evidence type="ECO:0000256" key="4">
    <source>
        <dbReference type="ARBA" id="ARBA00022705"/>
    </source>
</evidence>
<dbReference type="OrthoDB" id="20198at2759"/>
<dbReference type="InterPro" id="IPR056773">
    <property type="entry name" value="WHD_ORC2"/>
</dbReference>
<evidence type="ECO:0000256" key="1">
    <source>
        <dbReference type="ARBA" id="ARBA00004123"/>
    </source>
</evidence>
<evidence type="ECO:0000313" key="11">
    <source>
        <dbReference type="Proteomes" id="UP000838412"/>
    </source>
</evidence>
<name>A0A8K0EA04_BRALA</name>
<feature type="compositionally biased region" description="Basic residues" evidence="7">
    <location>
        <begin position="121"/>
        <end position="137"/>
    </location>
</feature>
<dbReference type="PANTHER" id="PTHR14052:SF0">
    <property type="entry name" value="ORIGIN RECOGNITION COMPLEX SUBUNIT 2"/>
    <property type="match status" value="1"/>
</dbReference>
<dbReference type="EMBL" id="OV696697">
    <property type="protein sequence ID" value="CAH1242083.1"/>
    <property type="molecule type" value="Genomic_DNA"/>
</dbReference>
<evidence type="ECO:0000256" key="5">
    <source>
        <dbReference type="ARBA" id="ARBA00023242"/>
    </source>
</evidence>
<dbReference type="AlphaFoldDB" id="A0A8K0EA04"/>
<evidence type="ECO:0000256" key="6">
    <source>
        <dbReference type="RuleBase" id="RU368084"/>
    </source>
</evidence>
<reference evidence="10" key="1">
    <citation type="submission" date="2022-01" db="EMBL/GenBank/DDBJ databases">
        <authorList>
            <person name="Braso-Vives M."/>
        </authorList>
    </citation>
    <scope>NUCLEOTIDE SEQUENCE</scope>
</reference>
<feature type="compositionally biased region" description="Acidic residues" evidence="7">
    <location>
        <begin position="143"/>
        <end position="161"/>
    </location>
</feature>
<dbReference type="Pfam" id="PF24882">
    <property type="entry name" value="WHD_ORC2"/>
    <property type="match status" value="1"/>
</dbReference>
<dbReference type="Proteomes" id="UP000838412">
    <property type="component" value="Chromosome 12"/>
</dbReference>
<gene>
    <name evidence="10" type="primary">ORC2</name>
    <name evidence="10" type="ORF">BLAG_LOCUS5425</name>
</gene>
<feature type="compositionally biased region" description="Acidic residues" evidence="7">
    <location>
        <begin position="58"/>
        <end position="69"/>
    </location>
</feature>
<feature type="domain" description="Origin recognition complex subunit 2 RecA-like" evidence="8">
    <location>
        <begin position="240"/>
        <end position="400"/>
    </location>
</feature>
<evidence type="ECO:0000313" key="10">
    <source>
        <dbReference type="EMBL" id="CAH1242083.1"/>
    </source>
</evidence>
<keyword evidence="11" id="KW-1185">Reference proteome</keyword>
<comment type="similarity">
    <text evidence="2 6">Belongs to the ORC2 family.</text>
</comment>